<dbReference type="SUPFAM" id="SSF69047">
    <property type="entry name" value="Hypothetical protein YjbJ"/>
    <property type="match status" value="1"/>
</dbReference>
<dbReference type="EMBL" id="JBHSUA010000006">
    <property type="protein sequence ID" value="MFC6395641.1"/>
    <property type="molecule type" value="Genomic_DNA"/>
</dbReference>
<dbReference type="InterPro" id="IPR036629">
    <property type="entry name" value="YjbJ_sf"/>
</dbReference>
<comment type="similarity">
    <text evidence="1">Belongs to the UPF0337 (CsbD) family.</text>
</comment>
<dbReference type="Proteomes" id="UP001596266">
    <property type="component" value="Unassembled WGS sequence"/>
</dbReference>
<proteinExistence type="inferred from homology"/>
<protein>
    <submittedName>
        <fullName evidence="4">CsbD family protein</fullName>
    </submittedName>
</protein>
<evidence type="ECO:0000313" key="5">
    <source>
        <dbReference type="Proteomes" id="UP001596266"/>
    </source>
</evidence>
<evidence type="ECO:0000256" key="2">
    <source>
        <dbReference type="SAM" id="MobiDB-lite"/>
    </source>
</evidence>
<dbReference type="InterPro" id="IPR008462">
    <property type="entry name" value="CsbD"/>
</dbReference>
<evidence type="ECO:0000313" key="4">
    <source>
        <dbReference type="EMBL" id="MFC6395641.1"/>
    </source>
</evidence>
<comment type="caution">
    <text evidence="4">The sequence shown here is derived from an EMBL/GenBank/DDBJ whole genome shotgun (WGS) entry which is preliminary data.</text>
</comment>
<feature type="region of interest" description="Disordered" evidence="2">
    <location>
        <begin position="40"/>
        <end position="64"/>
    </location>
</feature>
<evidence type="ECO:0000256" key="1">
    <source>
        <dbReference type="ARBA" id="ARBA00009129"/>
    </source>
</evidence>
<reference evidence="5" key="1">
    <citation type="journal article" date="2019" name="Int. J. Syst. Evol. Microbiol.">
        <title>The Global Catalogue of Microorganisms (GCM) 10K type strain sequencing project: providing services to taxonomists for standard genome sequencing and annotation.</title>
        <authorList>
            <consortium name="The Broad Institute Genomics Platform"/>
            <consortium name="The Broad Institute Genome Sequencing Center for Infectious Disease"/>
            <person name="Wu L."/>
            <person name="Ma J."/>
        </authorList>
    </citation>
    <scope>NUCLEOTIDE SEQUENCE [LARGE SCALE GENOMIC DNA]</scope>
    <source>
        <strain evidence="5">CGMCC 1.15277</strain>
    </source>
</reference>
<evidence type="ECO:0000259" key="3">
    <source>
        <dbReference type="Pfam" id="PF05532"/>
    </source>
</evidence>
<gene>
    <name evidence="4" type="ORF">ACFP57_01340</name>
</gene>
<name>A0ABW1WX48_9ACTN</name>
<dbReference type="Gene3D" id="1.10.1470.10">
    <property type="entry name" value="YjbJ"/>
    <property type="match status" value="1"/>
</dbReference>
<organism evidence="4 5">
    <name type="scientific">Luteococcus sanguinis</name>
    <dbReference type="NCBI Taxonomy" id="174038"/>
    <lineage>
        <taxon>Bacteria</taxon>
        <taxon>Bacillati</taxon>
        <taxon>Actinomycetota</taxon>
        <taxon>Actinomycetes</taxon>
        <taxon>Propionibacteriales</taxon>
        <taxon>Propionibacteriaceae</taxon>
        <taxon>Luteococcus</taxon>
    </lineage>
</organism>
<dbReference type="RefSeq" id="WP_343886385.1">
    <property type="nucleotide sequence ID" value="NZ_BAAAKI010000014.1"/>
</dbReference>
<sequence length="64" mass="6847">MGIGDKLENAKDQVVGKAKEAYGDATDNADVQTEGAAQRFDGEVGEHVENLKDKANDVVDDLKN</sequence>
<keyword evidence="5" id="KW-1185">Reference proteome</keyword>
<accession>A0ABW1WX48</accession>
<dbReference type="Pfam" id="PF05532">
    <property type="entry name" value="CsbD"/>
    <property type="match status" value="1"/>
</dbReference>
<feature type="domain" description="CsbD-like" evidence="3">
    <location>
        <begin position="5"/>
        <end position="57"/>
    </location>
</feature>